<dbReference type="Gene3D" id="3.30.2120.10">
    <property type="entry name" value="Bacillus phage protein-like"/>
    <property type="match status" value="1"/>
</dbReference>
<protein>
    <recommendedName>
        <fullName evidence="3">Phage ABA sandwich domain-containing protein</fullName>
    </recommendedName>
</protein>
<sequence length="116" mass="12831">MSSLRELDAAVHTRIMGGAINAHGVAIWQPDPARDEWMTMDVPAYSTEIALAWKVHQVACGWILSRRHAYLQAIQGQATFSDGQMIAAWPDVLVVLRDRFPEAICRAAIRATEATS</sequence>
<organism evidence="1 2">
    <name type="scientific">Fimbriiglobus ruber</name>
    <dbReference type="NCBI Taxonomy" id="1908690"/>
    <lineage>
        <taxon>Bacteria</taxon>
        <taxon>Pseudomonadati</taxon>
        <taxon>Planctomycetota</taxon>
        <taxon>Planctomycetia</taxon>
        <taxon>Gemmatales</taxon>
        <taxon>Gemmataceae</taxon>
        <taxon>Fimbriiglobus</taxon>
    </lineage>
</organism>
<evidence type="ECO:0008006" key="3">
    <source>
        <dbReference type="Google" id="ProtNLM"/>
    </source>
</evidence>
<reference evidence="2" key="1">
    <citation type="submission" date="2017-06" db="EMBL/GenBank/DDBJ databases">
        <title>Genome analysis of Fimbriiglobus ruber SP5, the first member of the order Planctomycetales with confirmed chitinolytic capability.</title>
        <authorList>
            <person name="Ravin N.V."/>
            <person name="Rakitin A.L."/>
            <person name="Ivanova A.A."/>
            <person name="Beletsky A.V."/>
            <person name="Kulichevskaya I.S."/>
            <person name="Mardanov A.V."/>
            <person name="Dedysh S.N."/>
        </authorList>
    </citation>
    <scope>NUCLEOTIDE SEQUENCE [LARGE SCALE GENOMIC DNA]</scope>
    <source>
        <strain evidence="2">SP5</strain>
    </source>
</reference>
<dbReference type="RefSeq" id="WP_088260658.1">
    <property type="nucleotide sequence ID" value="NZ_NIDE01000020.1"/>
</dbReference>
<dbReference type="InterPro" id="IPR028985">
    <property type="entry name" value="Bacillus_phage_prot-like"/>
</dbReference>
<dbReference type="AlphaFoldDB" id="A0A225D089"/>
<dbReference type="Proteomes" id="UP000214646">
    <property type="component" value="Unassembled WGS sequence"/>
</dbReference>
<accession>A0A225D089</accession>
<keyword evidence="2" id="KW-1185">Reference proteome</keyword>
<evidence type="ECO:0000313" key="2">
    <source>
        <dbReference type="Proteomes" id="UP000214646"/>
    </source>
</evidence>
<evidence type="ECO:0000313" key="1">
    <source>
        <dbReference type="EMBL" id="OWK34353.1"/>
    </source>
</evidence>
<gene>
    <name evidence="1" type="ORF">FRUB_10324</name>
</gene>
<dbReference type="EMBL" id="NIDE01000020">
    <property type="protein sequence ID" value="OWK34353.1"/>
    <property type="molecule type" value="Genomic_DNA"/>
</dbReference>
<name>A0A225D089_9BACT</name>
<proteinExistence type="predicted"/>
<comment type="caution">
    <text evidence="1">The sequence shown here is derived from an EMBL/GenBank/DDBJ whole genome shotgun (WGS) entry which is preliminary data.</text>
</comment>